<organism evidence="1 2">
    <name type="scientific">Treponema lecithinolyticum ATCC 700332</name>
    <dbReference type="NCBI Taxonomy" id="1321815"/>
    <lineage>
        <taxon>Bacteria</taxon>
        <taxon>Pseudomonadati</taxon>
        <taxon>Spirochaetota</taxon>
        <taxon>Spirochaetia</taxon>
        <taxon>Spirochaetales</taxon>
        <taxon>Treponemataceae</taxon>
        <taxon>Treponema</taxon>
    </lineage>
</organism>
<keyword evidence="2" id="KW-1185">Reference proteome</keyword>
<protein>
    <recommendedName>
        <fullName evidence="3">SIR2-like domain-containing protein</fullName>
    </recommendedName>
</protein>
<gene>
    <name evidence="1" type="ORF">HMPREF9193_01593</name>
</gene>
<dbReference type="Proteomes" id="UP000016649">
    <property type="component" value="Unassembled WGS sequence"/>
</dbReference>
<comment type="caution">
    <text evidence="1">The sequence shown here is derived from an EMBL/GenBank/DDBJ whole genome shotgun (WGS) entry which is preliminary data.</text>
</comment>
<dbReference type="InterPro" id="IPR032581">
    <property type="entry name" value="DUF4917"/>
</dbReference>
<dbReference type="Pfam" id="PF16263">
    <property type="entry name" value="DUF4917"/>
    <property type="match status" value="1"/>
</dbReference>
<evidence type="ECO:0008006" key="3">
    <source>
        <dbReference type="Google" id="ProtNLM"/>
    </source>
</evidence>
<name>A0ABN0NWZ5_TRELE</name>
<proteinExistence type="predicted"/>
<accession>A0ABN0NWZ5</accession>
<sequence>MKDKMNKNNLITYEALLMELELTKPNNHLLLGNGFNLSLGIKTSYKNIFEQMKINNSDYEDVIFDNFDLEEFIGICKSKIDKNDNMNYHFMCRFFHNKIKLDFMKAVTQLVTREEKNIFQEKNEKICLLLKQFDNFFTLNYDPFLYQLLMTYKIEGTEHRQAIAFSNTFPFVKDLMENQDKELFDIIQRAYDTGTLTVDIPNEASKSKDLNNLTKAKFTQEINTLLESKYDKQQIKACVDQLWRHKAAAKKEFIDKIDDGFGLFGNELLYQNPQTQNLYFLHGAFHIYKKGKSIYKITQQSEKALYQRIEEIVENERENILCIFSDKNKETEIKGETYFINGLNKLESLEGTLVILGSALSDNDAHIFIQIQKSKIHKVYISSFESDVDDNMKKAKKWFPEKEIIFFDIETITYNK</sequence>
<dbReference type="EMBL" id="AWVH01000039">
    <property type="protein sequence ID" value="ERJ91935.1"/>
    <property type="molecule type" value="Genomic_DNA"/>
</dbReference>
<evidence type="ECO:0000313" key="1">
    <source>
        <dbReference type="EMBL" id="ERJ91935.1"/>
    </source>
</evidence>
<evidence type="ECO:0000313" key="2">
    <source>
        <dbReference type="Proteomes" id="UP000016649"/>
    </source>
</evidence>
<dbReference type="RefSeq" id="WP_021687794.1">
    <property type="nucleotide sequence ID" value="NZ_KI260569.1"/>
</dbReference>
<reference evidence="1 2" key="1">
    <citation type="submission" date="2013-08" db="EMBL/GenBank/DDBJ databases">
        <authorList>
            <person name="Weinstock G."/>
            <person name="Sodergren E."/>
            <person name="Wylie T."/>
            <person name="Fulton L."/>
            <person name="Fulton R."/>
            <person name="Fronick C."/>
            <person name="O'Laughlin M."/>
            <person name="Godfrey J."/>
            <person name="Miner T."/>
            <person name="Herter B."/>
            <person name="Appelbaum E."/>
            <person name="Cordes M."/>
            <person name="Lek S."/>
            <person name="Wollam A."/>
            <person name="Pepin K.H."/>
            <person name="Palsikar V.B."/>
            <person name="Mitreva M."/>
            <person name="Wilson R.K."/>
        </authorList>
    </citation>
    <scope>NUCLEOTIDE SEQUENCE [LARGE SCALE GENOMIC DNA]</scope>
    <source>
        <strain evidence="1 2">ATCC 700332</strain>
    </source>
</reference>